<feature type="transmembrane region" description="Helical" evidence="1">
    <location>
        <begin position="527"/>
        <end position="544"/>
    </location>
</feature>
<comment type="caution">
    <text evidence="3">The sequence shown here is derived from an EMBL/GenBank/DDBJ whole genome shotgun (WGS) entry which is preliminary data.</text>
</comment>
<evidence type="ECO:0000313" key="3">
    <source>
        <dbReference type="EMBL" id="KAB1150052.1"/>
    </source>
</evidence>
<dbReference type="EMBL" id="VZRB01000002">
    <property type="protein sequence ID" value="KAB1150052.1"/>
    <property type="molecule type" value="Genomic_DNA"/>
</dbReference>
<evidence type="ECO:0000256" key="1">
    <source>
        <dbReference type="SAM" id="Phobius"/>
    </source>
</evidence>
<gene>
    <name evidence="3" type="ORF">F7R91_04375</name>
</gene>
<reference evidence="3 4" key="1">
    <citation type="submission" date="2019-09" db="EMBL/GenBank/DDBJ databases">
        <title>Screening of Novel Bioactive Compounds from Soil-Associated.</title>
        <authorList>
            <person name="Zhao S."/>
        </authorList>
    </citation>
    <scope>NUCLEOTIDE SEQUENCE [LARGE SCALE GENOMIC DNA]</scope>
    <source>
        <strain evidence="3 4">HIT-DPA4</strain>
    </source>
</reference>
<dbReference type="GO" id="GO:0006508">
    <property type="term" value="P:proteolysis"/>
    <property type="evidence" value="ECO:0007669"/>
    <property type="project" value="InterPro"/>
</dbReference>
<dbReference type="Proteomes" id="UP000442707">
    <property type="component" value="Unassembled WGS sequence"/>
</dbReference>
<dbReference type="NCBIfam" id="NF047832">
    <property type="entry name" value="caspase_w_EACC1"/>
    <property type="match status" value="1"/>
</dbReference>
<keyword evidence="1" id="KW-1133">Transmembrane helix</keyword>
<feature type="transmembrane region" description="Helical" evidence="1">
    <location>
        <begin position="436"/>
        <end position="458"/>
    </location>
</feature>
<name>A0A6H9V8N0_9ACTN</name>
<sequence>MRLPDPQRSYAVLIGTGTYRSDQLPDLPAVGNNLQDLGDILTDPALGGLPAERCVVVPDPSDPRTLFRILRQYSAAAEDTFLVYFAGHGQTGPRNELYLGLGETVPDELKVSALPFDLLRDVLTDCPAANRVVILDCCFSGRAVQDMAGEEETILGQVGIEGTYVLAATPMNAVALAPVGSSHTAFTGELLRLLRTGIPAGPEFLTYGDIYRQLLHTATVRGLPLPRRRGTGTVDLLALSRNPAVGARSATVLAATAGDRPVVLRDLAGPVASAERDMRGGDSRLLRVAGRLFLPAMFLWGLPSLAHSVFGLAVDDYRVVTSVEEWLRSPADETMKLSDLTVPLFHLLTAVVIWRLCVLRSRFAWSGAAALLVYGVYLAASVPFRLSYPNAFPSSQLSSWDREVEIAGFVLLGLVLSAVAFAIARTGPPLRLQRPVRWGMPAFATALTLAVAGLYVSARLNFTPLGWSVVLMWVLTGVLAAGTPIAALLVRPAEVALGLAGGWTAVMLQHEIAFWSFSPPVAHGEYLWLWLPVAVLPIVLRAYLNQTESVR</sequence>
<feature type="transmembrane region" description="Helical" evidence="1">
    <location>
        <begin position="292"/>
        <end position="314"/>
    </location>
</feature>
<feature type="transmembrane region" description="Helical" evidence="1">
    <location>
        <begin position="497"/>
        <end position="515"/>
    </location>
</feature>
<feature type="transmembrane region" description="Helical" evidence="1">
    <location>
        <begin position="363"/>
        <end position="386"/>
    </location>
</feature>
<dbReference type="SUPFAM" id="SSF52129">
    <property type="entry name" value="Caspase-like"/>
    <property type="match status" value="1"/>
</dbReference>
<dbReference type="GO" id="GO:0004197">
    <property type="term" value="F:cysteine-type endopeptidase activity"/>
    <property type="evidence" value="ECO:0007669"/>
    <property type="project" value="InterPro"/>
</dbReference>
<dbReference type="RefSeq" id="WP_150944611.1">
    <property type="nucleotide sequence ID" value="NZ_VZRB01000002.1"/>
</dbReference>
<dbReference type="AlphaFoldDB" id="A0A6H9V8N0"/>
<accession>A0A6H9V8N0</accession>
<dbReference type="InterPro" id="IPR029030">
    <property type="entry name" value="Caspase-like_dom_sf"/>
</dbReference>
<dbReference type="Pfam" id="PF00656">
    <property type="entry name" value="Peptidase_C14"/>
    <property type="match status" value="1"/>
</dbReference>
<feature type="domain" description="Peptidase C14 caspase" evidence="2">
    <location>
        <begin position="9"/>
        <end position="197"/>
    </location>
</feature>
<evidence type="ECO:0000313" key="4">
    <source>
        <dbReference type="Proteomes" id="UP000442707"/>
    </source>
</evidence>
<proteinExistence type="predicted"/>
<keyword evidence="1" id="KW-0812">Transmembrane</keyword>
<dbReference type="Gene3D" id="3.40.50.1460">
    <property type="match status" value="1"/>
</dbReference>
<organism evidence="3 4">
    <name type="scientific">Streptomyces luteolifulvus</name>
    <dbReference type="NCBI Taxonomy" id="2615112"/>
    <lineage>
        <taxon>Bacteria</taxon>
        <taxon>Bacillati</taxon>
        <taxon>Actinomycetota</taxon>
        <taxon>Actinomycetes</taxon>
        <taxon>Kitasatosporales</taxon>
        <taxon>Streptomycetaceae</taxon>
        <taxon>Streptomyces</taxon>
    </lineage>
</organism>
<dbReference type="InterPro" id="IPR011600">
    <property type="entry name" value="Pept_C14_caspase"/>
</dbReference>
<feature type="transmembrane region" description="Helical" evidence="1">
    <location>
        <begin position="334"/>
        <end position="356"/>
    </location>
</feature>
<feature type="transmembrane region" description="Helical" evidence="1">
    <location>
        <begin position="470"/>
        <end position="490"/>
    </location>
</feature>
<keyword evidence="4" id="KW-1185">Reference proteome</keyword>
<evidence type="ECO:0000259" key="2">
    <source>
        <dbReference type="Pfam" id="PF00656"/>
    </source>
</evidence>
<protein>
    <submittedName>
        <fullName evidence="3">Caspase family protein</fullName>
    </submittedName>
</protein>
<feature type="transmembrane region" description="Helical" evidence="1">
    <location>
        <begin position="406"/>
        <end position="424"/>
    </location>
</feature>
<keyword evidence="1" id="KW-0472">Membrane</keyword>